<dbReference type="EMBL" id="JACHLK010000008">
    <property type="protein sequence ID" value="MBB6561378.1"/>
    <property type="molecule type" value="Genomic_DNA"/>
</dbReference>
<feature type="transmembrane region" description="Helical" evidence="2">
    <location>
        <begin position="118"/>
        <end position="139"/>
    </location>
</feature>
<dbReference type="PANTHER" id="PTHR34368">
    <property type="entry name" value="OS01G0962200 PROTEIN"/>
    <property type="match status" value="1"/>
</dbReference>
<protein>
    <recommendedName>
        <fullName evidence="5">Ceramidase</fullName>
    </recommendedName>
</protein>
<evidence type="ECO:0000313" key="4">
    <source>
        <dbReference type="Proteomes" id="UP000575083"/>
    </source>
</evidence>
<reference evidence="3 4" key="1">
    <citation type="submission" date="2020-08" db="EMBL/GenBank/DDBJ databases">
        <title>Functional genomics of gut bacteria from endangered species of beetles.</title>
        <authorList>
            <person name="Carlos-Shanley C."/>
        </authorList>
    </citation>
    <scope>NUCLEOTIDE SEQUENCE [LARGE SCALE GENOMIC DNA]</scope>
    <source>
        <strain evidence="3 4">S00198</strain>
    </source>
</reference>
<keyword evidence="2" id="KW-0472">Membrane</keyword>
<dbReference type="AlphaFoldDB" id="A0A7X0PG74"/>
<organism evidence="3 4">
    <name type="scientific">Acidovorax soli</name>
    <dbReference type="NCBI Taxonomy" id="592050"/>
    <lineage>
        <taxon>Bacteria</taxon>
        <taxon>Pseudomonadati</taxon>
        <taxon>Pseudomonadota</taxon>
        <taxon>Betaproteobacteria</taxon>
        <taxon>Burkholderiales</taxon>
        <taxon>Comamonadaceae</taxon>
        <taxon>Acidovorax</taxon>
    </lineage>
</organism>
<sequence length="299" mass="30485">MPLPLPPRATGLSRPEAALLLAACALLALAVFGPVLHDSAHQHGFADQRMLLGIPCALDVLSNLPFAIAGALGLAWLARLPSGAVEGVSRALAGLFFAGLVCTAAGSAFYHWRPSDFGLMWDRLGMVLPFAGLLGLAAAGRVSQRAGIATAGAVLLGGTSAVLWWALSGNVLPWAVVQLGGMLVVLALAALPRRAGTLAVHLGAVIGFYAVAKLFEAADHPILEATGQWVSGHSLKHLAAAAAALPVLSALAGPLPRNAGHGPVATTGQNGAQHRSASGPVAAPEMPFLHTKMPTRRDA</sequence>
<evidence type="ECO:0000313" key="3">
    <source>
        <dbReference type="EMBL" id="MBB6561378.1"/>
    </source>
</evidence>
<accession>A0A7X0PG74</accession>
<evidence type="ECO:0000256" key="1">
    <source>
        <dbReference type="SAM" id="MobiDB-lite"/>
    </source>
</evidence>
<feature type="transmembrane region" description="Helical" evidence="2">
    <location>
        <begin position="63"/>
        <end position="80"/>
    </location>
</feature>
<keyword evidence="2" id="KW-0812">Transmembrane</keyword>
<dbReference type="PANTHER" id="PTHR34368:SF1">
    <property type="entry name" value="OS01G0962200 PROTEIN"/>
    <property type="match status" value="1"/>
</dbReference>
<evidence type="ECO:0000256" key="2">
    <source>
        <dbReference type="SAM" id="Phobius"/>
    </source>
</evidence>
<evidence type="ECO:0008006" key="5">
    <source>
        <dbReference type="Google" id="ProtNLM"/>
    </source>
</evidence>
<feature type="transmembrane region" description="Helical" evidence="2">
    <location>
        <begin position="146"/>
        <end position="166"/>
    </location>
</feature>
<dbReference type="Proteomes" id="UP000575083">
    <property type="component" value="Unassembled WGS sequence"/>
</dbReference>
<comment type="caution">
    <text evidence="3">The sequence shown here is derived from an EMBL/GenBank/DDBJ whole genome shotgun (WGS) entry which is preliminary data.</text>
</comment>
<keyword evidence="2" id="KW-1133">Transmembrane helix</keyword>
<name>A0A7X0PG74_9BURK</name>
<feature type="region of interest" description="Disordered" evidence="1">
    <location>
        <begin position="259"/>
        <end position="285"/>
    </location>
</feature>
<proteinExistence type="predicted"/>
<gene>
    <name evidence="3" type="ORF">HNP48_004071</name>
</gene>
<feature type="compositionally biased region" description="Polar residues" evidence="1">
    <location>
        <begin position="266"/>
        <end position="276"/>
    </location>
</feature>
<keyword evidence="4" id="KW-1185">Reference proteome</keyword>
<feature type="transmembrane region" description="Helical" evidence="2">
    <location>
        <begin position="172"/>
        <end position="191"/>
    </location>
</feature>
<dbReference type="RefSeq" id="WP_184860346.1">
    <property type="nucleotide sequence ID" value="NZ_JACHLK010000008.1"/>
</dbReference>
<feature type="transmembrane region" description="Helical" evidence="2">
    <location>
        <begin position="92"/>
        <end position="112"/>
    </location>
</feature>